<dbReference type="SUPFAM" id="SSF48403">
    <property type="entry name" value="Ankyrin repeat"/>
    <property type="match status" value="1"/>
</dbReference>
<evidence type="ECO:0000256" key="5">
    <source>
        <dbReference type="SAM" id="MobiDB-lite"/>
    </source>
</evidence>
<evidence type="ECO:0000313" key="7">
    <source>
        <dbReference type="EMBL" id="TPX75755.1"/>
    </source>
</evidence>
<evidence type="ECO:0000256" key="4">
    <source>
        <dbReference type="SAM" id="Coils"/>
    </source>
</evidence>
<evidence type="ECO:0000256" key="3">
    <source>
        <dbReference type="PROSITE-ProRule" id="PRU00023"/>
    </source>
</evidence>
<feature type="compositionally biased region" description="Low complexity" evidence="5">
    <location>
        <begin position="939"/>
        <end position="948"/>
    </location>
</feature>
<organism evidence="7 8">
    <name type="scientific">Chytriomyces confervae</name>
    <dbReference type="NCBI Taxonomy" id="246404"/>
    <lineage>
        <taxon>Eukaryota</taxon>
        <taxon>Fungi</taxon>
        <taxon>Fungi incertae sedis</taxon>
        <taxon>Chytridiomycota</taxon>
        <taxon>Chytridiomycota incertae sedis</taxon>
        <taxon>Chytridiomycetes</taxon>
        <taxon>Chytridiales</taxon>
        <taxon>Chytriomycetaceae</taxon>
        <taxon>Chytriomyces</taxon>
    </lineage>
</organism>
<keyword evidence="4" id="KW-0175">Coiled coil</keyword>
<dbReference type="PANTHER" id="PTHR43828">
    <property type="entry name" value="ASPARAGINASE"/>
    <property type="match status" value="1"/>
</dbReference>
<feature type="repeat" description="ANK" evidence="3">
    <location>
        <begin position="572"/>
        <end position="604"/>
    </location>
</feature>
<dbReference type="InterPro" id="IPR002110">
    <property type="entry name" value="Ankyrin_rpt"/>
</dbReference>
<dbReference type="STRING" id="246404.A0A507FJE6"/>
<evidence type="ECO:0000259" key="6">
    <source>
        <dbReference type="PROSITE" id="PS51299"/>
    </source>
</evidence>
<dbReference type="Gene3D" id="1.25.40.20">
    <property type="entry name" value="Ankyrin repeat-containing domain"/>
    <property type="match status" value="1"/>
</dbReference>
<dbReference type="InterPro" id="IPR051642">
    <property type="entry name" value="SWI6-like"/>
</dbReference>
<keyword evidence="2 3" id="KW-0040">ANK repeat</keyword>
<dbReference type="PROSITE" id="PS50297">
    <property type="entry name" value="ANK_REP_REGION"/>
    <property type="match status" value="1"/>
</dbReference>
<dbReference type="GO" id="GO:0033309">
    <property type="term" value="C:SBF transcription complex"/>
    <property type="evidence" value="ECO:0007669"/>
    <property type="project" value="TreeGrafter"/>
</dbReference>
<gene>
    <name evidence="7" type="ORF">CcCBS67573_g02966</name>
</gene>
<dbReference type="InterPro" id="IPR036887">
    <property type="entry name" value="HTH_APSES_sf"/>
</dbReference>
<evidence type="ECO:0000256" key="2">
    <source>
        <dbReference type="ARBA" id="ARBA00023043"/>
    </source>
</evidence>
<feature type="domain" description="HTH APSES-type" evidence="6">
    <location>
        <begin position="86"/>
        <end position="194"/>
    </location>
</feature>
<dbReference type="PANTHER" id="PTHR43828:SF3">
    <property type="entry name" value="CHROMO DOMAIN-CONTAINING PROTEIN"/>
    <property type="match status" value="1"/>
</dbReference>
<dbReference type="GO" id="GO:0001228">
    <property type="term" value="F:DNA-binding transcription activator activity, RNA polymerase II-specific"/>
    <property type="evidence" value="ECO:0007669"/>
    <property type="project" value="UniProtKB-ARBA"/>
</dbReference>
<feature type="compositionally biased region" description="Polar residues" evidence="5">
    <location>
        <begin position="243"/>
        <end position="282"/>
    </location>
</feature>
<name>A0A507FJE6_9FUNG</name>
<comment type="caution">
    <text evidence="7">The sequence shown here is derived from an EMBL/GenBank/DDBJ whole genome shotgun (WGS) entry which is preliminary data.</text>
</comment>
<feature type="compositionally biased region" description="Polar residues" evidence="5">
    <location>
        <begin position="194"/>
        <end position="223"/>
    </location>
</feature>
<dbReference type="InterPro" id="IPR003163">
    <property type="entry name" value="Tscrpt_reg_HTH_APSES-type"/>
</dbReference>
<dbReference type="InterPro" id="IPR036770">
    <property type="entry name" value="Ankyrin_rpt-contain_sf"/>
</dbReference>
<feature type="region of interest" description="Disordered" evidence="5">
    <location>
        <begin position="923"/>
        <end position="957"/>
    </location>
</feature>
<keyword evidence="1" id="KW-0677">Repeat</keyword>
<evidence type="ECO:0000313" key="8">
    <source>
        <dbReference type="Proteomes" id="UP000320333"/>
    </source>
</evidence>
<dbReference type="AlphaFoldDB" id="A0A507FJE6"/>
<dbReference type="SMART" id="SM01252">
    <property type="entry name" value="KilA-N"/>
    <property type="match status" value="1"/>
</dbReference>
<dbReference type="GO" id="GO:0003677">
    <property type="term" value="F:DNA binding"/>
    <property type="evidence" value="ECO:0007669"/>
    <property type="project" value="InterPro"/>
</dbReference>
<feature type="compositionally biased region" description="Polar residues" evidence="5">
    <location>
        <begin position="339"/>
        <end position="349"/>
    </location>
</feature>
<feature type="compositionally biased region" description="Acidic residues" evidence="5">
    <location>
        <begin position="325"/>
        <end position="335"/>
    </location>
</feature>
<protein>
    <recommendedName>
        <fullName evidence="6">HTH APSES-type domain-containing protein</fullName>
    </recommendedName>
</protein>
<dbReference type="GO" id="GO:0030907">
    <property type="term" value="C:MBF transcription complex"/>
    <property type="evidence" value="ECO:0007669"/>
    <property type="project" value="TreeGrafter"/>
</dbReference>
<dbReference type="PROSITE" id="PS50088">
    <property type="entry name" value="ANK_REPEAT"/>
    <property type="match status" value="1"/>
</dbReference>
<dbReference type="SUPFAM" id="SSF54616">
    <property type="entry name" value="DNA-binding domain of Mlu1-box binding protein MBP1"/>
    <property type="match status" value="1"/>
</dbReference>
<feature type="compositionally biased region" description="Pro residues" evidence="5">
    <location>
        <begin position="291"/>
        <end position="311"/>
    </location>
</feature>
<dbReference type="OrthoDB" id="6718656at2759"/>
<keyword evidence="8" id="KW-1185">Reference proteome</keyword>
<evidence type="ECO:0000256" key="1">
    <source>
        <dbReference type="ARBA" id="ARBA00022737"/>
    </source>
</evidence>
<dbReference type="Proteomes" id="UP000320333">
    <property type="component" value="Unassembled WGS sequence"/>
</dbReference>
<feature type="region of interest" description="Disordered" evidence="5">
    <location>
        <begin position="194"/>
        <end position="371"/>
    </location>
</feature>
<dbReference type="EMBL" id="QEAP01000069">
    <property type="protein sequence ID" value="TPX75755.1"/>
    <property type="molecule type" value="Genomic_DNA"/>
</dbReference>
<dbReference type="InterPro" id="IPR018004">
    <property type="entry name" value="KilA/APSES_HTH"/>
</dbReference>
<dbReference type="PROSITE" id="PS51299">
    <property type="entry name" value="HTH_APSES"/>
    <property type="match status" value="1"/>
</dbReference>
<sequence>MNSNSNDSHNASSFTNASSLNSLDFSLSFLQAPNHSANTTITTPSPALHNSNLQHVMGAGNSGAQDSPSPDLRSVQLPSTIPIPVIYGAVYSGIPVYEMMCNGTAIMKRRTDSYFNVTQILKVAGVEKSGRAKILGEMTSDTGSLEKVQGGFGRYQGTWMPMLRARDLAAEHGVLQLIQPLIDFVPPAPSTGGYSMNAPYTGQSQPLPSTASSAPPKSGTNFQPDPPGPQTLRVTASIPLPNPTQSPFSNSFIQPAQTASSYQNPPSTSTSNQNRTISNINGAASFVQQKPQPPPPPPPAAPKVSPAPRPVGRPKRVSKPSDAVESTDSEFDDLELVLSPSQGSTSNKPRTIKRMRVTENSDSESVEENSAQSITAASNLAATTVAIKSQLQPTTRFTLDQQRSLLLSIFTSQDRTSIPEFLQNSANTPSLEPNLSIDDAGHTALHWSATLAKLSISRALISCEACSPMAKNHAGETPLMRAVLSTNSHDAQDFPSLLEICSNARGCTSAALLLATDAKGRNVLHHVALGFGVKGHAAAARYYLESLLTAVKIGKTTGELDPNGFLNARDANGDTAMNIAARLGGRVAVEMLLEAGADTRVENLAGLKPSDFGMDDVWKGKLARNALEEDDNKVTEEAGTLVAAGDVAGASELMVKRANNLSKEIQKEISSLNASFNTEIRTKQIQLSEKKKDLEALSAELSDLNRMNQSLRVQNSRLPDLKLKMRAIEESLEEQLQKDVQKSREALERDLENASGDVINGSAVVNTAGATATAFDEGDFFACIESPPPAVLPDPLPKAHPATLASDSNSTQGVISVTSVDVSPAIVRQRIAILSTHLSKQRADNVILRKEIETINEEDAQLELKYRQLIGNCCKLPLEMVDSSLIAMMLSAVESEDNGLDIGFGGEVGKPSVLREGNSAAFRAGSTGGENRPNRNEVVNGNAVSNGNSIGGNGGNGGQQDMIMDGLLYKAASLPAPKLER</sequence>
<reference evidence="7 8" key="1">
    <citation type="journal article" date="2019" name="Sci. Rep.">
        <title>Comparative genomics of chytrid fungi reveal insights into the obligate biotrophic and pathogenic lifestyle of Synchytrium endobioticum.</title>
        <authorList>
            <person name="van de Vossenberg B.T.L.H."/>
            <person name="Warris S."/>
            <person name="Nguyen H.D.T."/>
            <person name="van Gent-Pelzer M.P.E."/>
            <person name="Joly D.L."/>
            <person name="van de Geest H.C."/>
            <person name="Bonants P.J.M."/>
            <person name="Smith D.S."/>
            <person name="Levesque C.A."/>
            <person name="van der Lee T.A.J."/>
        </authorList>
    </citation>
    <scope>NUCLEOTIDE SEQUENCE [LARGE SCALE GENOMIC DNA]</scope>
    <source>
        <strain evidence="7 8">CBS 675.73</strain>
    </source>
</reference>
<accession>A0A507FJE6</accession>
<feature type="coiled-coil region" evidence="4">
    <location>
        <begin position="655"/>
        <end position="757"/>
    </location>
</feature>
<proteinExistence type="predicted"/>
<feature type="coiled-coil region" evidence="4">
    <location>
        <begin position="838"/>
        <end position="865"/>
    </location>
</feature>
<dbReference type="Gene3D" id="3.10.260.10">
    <property type="entry name" value="Transcription regulator HTH, APSES-type DNA-binding domain"/>
    <property type="match status" value="1"/>
</dbReference>